<name>A0AAV5WJ09_9BILA</name>
<feature type="transmembrane region" description="Helical" evidence="1">
    <location>
        <begin position="80"/>
        <end position="107"/>
    </location>
</feature>
<protein>
    <submittedName>
        <fullName evidence="3">Uncharacterized protein</fullName>
    </submittedName>
</protein>
<feature type="signal peptide" evidence="2">
    <location>
        <begin position="1"/>
        <end position="24"/>
    </location>
</feature>
<dbReference type="AlphaFoldDB" id="A0AAV5WJ09"/>
<dbReference type="Proteomes" id="UP001432322">
    <property type="component" value="Unassembled WGS sequence"/>
</dbReference>
<dbReference type="Pfam" id="PF10853">
    <property type="entry name" value="DUF2650"/>
    <property type="match status" value="1"/>
</dbReference>
<keyword evidence="1" id="KW-1133">Transmembrane helix</keyword>
<reference evidence="3" key="1">
    <citation type="submission" date="2023-10" db="EMBL/GenBank/DDBJ databases">
        <title>Genome assembly of Pristionchus species.</title>
        <authorList>
            <person name="Yoshida K."/>
            <person name="Sommer R.J."/>
        </authorList>
    </citation>
    <scope>NUCLEOTIDE SEQUENCE</scope>
    <source>
        <strain evidence="3">RS5133</strain>
    </source>
</reference>
<dbReference type="PANTHER" id="PTHR34149">
    <property type="entry name" value="PROTEIN CBG11905-RELATED"/>
    <property type="match status" value="1"/>
</dbReference>
<evidence type="ECO:0000313" key="3">
    <source>
        <dbReference type="EMBL" id="GMT30298.1"/>
    </source>
</evidence>
<sequence>LQPNQTMSRSLSFLLLAVVAVVAADSGVFDQIKSYLWSESTTGCPYGLPLRNTCPETGLFSFYACCKDAGAECCFRLQGWVVFIIVSLLVSLFISCVGSIISCICCCGGRRN</sequence>
<evidence type="ECO:0000313" key="4">
    <source>
        <dbReference type="Proteomes" id="UP001432322"/>
    </source>
</evidence>
<dbReference type="InterPro" id="IPR022559">
    <property type="entry name" value="SUP-1-like"/>
</dbReference>
<evidence type="ECO:0000256" key="1">
    <source>
        <dbReference type="SAM" id="Phobius"/>
    </source>
</evidence>
<keyword evidence="1" id="KW-0472">Membrane</keyword>
<feature type="chain" id="PRO_5043574098" evidence="2">
    <location>
        <begin position="25"/>
        <end position="112"/>
    </location>
</feature>
<evidence type="ECO:0000256" key="2">
    <source>
        <dbReference type="SAM" id="SignalP"/>
    </source>
</evidence>
<gene>
    <name evidence="3" type="ORF">PFISCL1PPCAC_21595</name>
</gene>
<keyword evidence="4" id="KW-1185">Reference proteome</keyword>
<organism evidence="3 4">
    <name type="scientific">Pristionchus fissidentatus</name>
    <dbReference type="NCBI Taxonomy" id="1538716"/>
    <lineage>
        <taxon>Eukaryota</taxon>
        <taxon>Metazoa</taxon>
        <taxon>Ecdysozoa</taxon>
        <taxon>Nematoda</taxon>
        <taxon>Chromadorea</taxon>
        <taxon>Rhabditida</taxon>
        <taxon>Rhabditina</taxon>
        <taxon>Diplogasteromorpha</taxon>
        <taxon>Diplogasteroidea</taxon>
        <taxon>Neodiplogasteridae</taxon>
        <taxon>Pristionchus</taxon>
    </lineage>
</organism>
<dbReference type="PANTHER" id="PTHR34149:SF2">
    <property type="entry name" value="PROTEIN CBG11905"/>
    <property type="match status" value="1"/>
</dbReference>
<dbReference type="EMBL" id="BTSY01000005">
    <property type="protein sequence ID" value="GMT30298.1"/>
    <property type="molecule type" value="Genomic_DNA"/>
</dbReference>
<keyword evidence="2" id="KW-0732">Signal</keyword>
<proteinExistence type="predicted"/>
<comment type="caution">
    <text evidence="3">The sequence shown here is derived from an EMBL/GenBank/DDBJ whole genome shotgun (WGS) entry which is preliminary data.</text>
</comment>
<accession>A0AAV5WJ09</accession>
<feature type="non-terminal residue" evidence="3">
    <location>
        <position position="1"/>
    </location>
</feature>
<keyword evidence="1" id="KW-0812">Transmembrane</keyword>